<dbReference type="Proteomes" id="UP000540787">
    <property type="component" value="Unassembled WGS sequence"/>
</dbReference>
<accession>A0A7W9X3L0</accession>
<comment type="caution">
    <text evidence="1">The sequence shown here is derived from an EMBL/GenBank/DDBJ whole genome shotgun (WGS) entry which is preliminary data.</text>
</comment>
<protein>
    <recommendedName>
        <fullName evidence="3">Transmembrane protein</fullName>
    </recommendedName>
</protein>
<dbReference type="AlphaFoldDB" id="A0A7W9X3L0"/>
<evidence type="ECO:0008006" key="3">
    <source>
        <dbReference type="Google" id="ProtNLM"/>
    </source>
</evidence>
<organism evidence="1 2">
    <name type="scientific">Massilia aurea</name>
    <dbReference type="NCBI Taxonomy" id="373040"/>
    <lineage>
        <taxon>Bacteria</taxon>
        <taxon>Pseudomonadati</taxon>
        <taxon>Pseudomonadota</taxon>
        <taxon>Betaproteobacteria</taxon>
        <taxon>Burkholderiales</taxon>
        <taxon>Oxalobacteraceae</taxon>
        <taxon>Telluria group</taxon>
        <taxon>Massilia</taxon>
    </lineage>
</organism>
<dbReference type="RefSeq" id="WP_183556597.1">
    <property type="nucleotide sequence ID" value="NZ_JACHBX010000005.1"/>
</dbReference>
<sequence>MRTSIVRALQIVPILLAGALLAGCNPAYNWRDHTSEDGRFKALFPAKPATLTRKVDLNGLQVEMTMTAAKVDNTTFAVGTAVAPDAARAQAALPAMRLALLRNIGAPDAAATGDLNVDVTGAGQGTPMHLSGRFAAKGNRVYQVIVLGPAGKTPPEQVEQFLTSFTSF</sequence>
<gene>
    <name evidence="1" type="ORF">HD842_004018</name>
</gene>
<name>A0A7W9X3L0_9BURK</name>
<evidence type="ECO:0000313" key="2">
    <source>
        <dbReference type="Proteomes" id="UP000540787"/>
    </source>
</evidence>
<proteinExistence type="predicted"/>
<dbReference type="EMBL" id="JACHBX010000005">
    <property type="protein sequence ID" value="MBB6135841.1"/>
    <property type="molecule type" value="Genomic_DNA"/>
</dbReference>
<keyword evidence="2" id="KW-1185">Reference proteome</keyword>
<evidence type="ECO:0000313" key="1">
    <source>
        <dbReference type="EMBL" id="MBB6135841.1"/>
    </source>
</evidence>
<dbReference type="PROSITE" id="PS51257">
    <property type="entry name" value="PROKAR_LIPOPROTEIN"/>
    <property type="match status" value="1"/>
</dbReference>
<reference evidence="1 2" key="1">
    <citation type="submission" date="2020-08" db="EMBL/GenBank/DDBJ databases">
        <title>The Agave Microbiome: Exploring the role of microbial communities in plant adaptations to desert environments.</title>
        <authorList>
            <person name="Partida-Martinez L.P."/>
        </authorList>
    </citation>
    <scope>NUCLEOTIDE SEQUENCE [LARGE SCALE GENOMIC DNA]</scope>
    <source>
        <strain evidence="1 2">AT3.2</strain>
    </source>
</reference>